<dbReference type="PANTHER" id="PTHR22946">
    <property type="entry name" value="DIENELACTONE HYDROLASE DOMAIN-CONTAINING PROTEIN-RELATED"/>
    <property type="match status" value="1"/>
</dbReference>
<dbReference type="Pfam" id="PF00326">
    <property type="entry name" value="Peptidase_S9"/>
    <property type="match status" value="1"/>
</dbReference>
<keyword evidence="3" id="KW-0645">Protease</keyword>
<name>A0A6F8YG85_9ACTN</name>
<evidence type="ECO:0000313" key="3">
    <source>
        <dbReference type="EMBL" id="BCB84988.1"/>
    </source>
</evidence>
<proteinExistence type="inferred from homology"/>
<gene>
    <name evidence="3" type="ORF">Psuf_023010</name>
</gene>
<dbReference type="InterPro" id="IPR029058">
    <property type="entry name" value="AB_hydrolase_fold"/>
</dbReference>
<protein>
    <submittedName>
        <fullName evidence="3">Dipeptidyl aminopeptidase</fullName>
    </submittedName>
</protein>
<dbReference type="Gene3D" id="1.20.1440.110">
    <property type="entry name" value="acylaminoacyl peptidase"/>
    <property type="match status" value="1"/>
</dbReference>
<reference evidence="3 4" key="2">
    <citation type="submission" date="2020-03" db="EMBL/GenBank/DDBJ databases">
        <authorList>
            <person name="Ichikawa N."/>
            <person name="Kimura A."/>
            <person name="Kitahashi Y."/>
            <person name="Uohara A."/>
        </authorList>
    </citation>
    <scope>NUCLEOTIDE SEQUENCE [LARGE SCALE GENOMIC DNA]</scope>
    <source>
        <strain evidence="3 4">NBRC 105367</strain>
    </source>
</reference>
<keyword evidence="3" id="KW-0378">Hydrolase</keyword>
<dbReference type="GO" id="GO:0006508">
    <property type="term" value="P:proteolysis"/>
    <property type="evidence" value="ECO:0007669"/>
    <property type="project" value="InterPro"/>
</dbReference>
<reference evidence="3 4" key="1">
    <citation type="submission" date="2020-03" db="EMBL/GenBank/DDBJ databases">
        <title>Whole genome shotgun sequence of Phytohabitans suffuscus NBRC 105367.</title>
        <authorList>
            <person name="Komaki H."/>
            <person name="Tamura T."/>
        </authorList>
    </citation>
    <scope>NUCLEOTIDE SEQUENCE [LARGE SCALE GENOMIC DNA]</scope>
    <source>
        <strain evidence="3 4">NBRC 105367</strain>
    </source>
</reference>
<keyword evidence="4" id="KW-1185">Reference proteome</keyword>
<dbReference type="GO" id="GO:0004177">
    <property type="term" value="F:aminopeptidase activity"/>
    <property type="evidence" value="ECO:0007669"/>
    <property type="project" value="UniProtKB-KW"/>
</dbReference>
<evidence type="ECO:0000313" key="4">
    <source>
        <dbReference type="Proteomes" id="UP000503011"/>
    </source>
</evidence>
<feature type="domain" description="Peptidase S9 prolyl oligopeptidase catalytic" evidence="2">
    <location>
        <begin position="214"/>
        <end position="269"/>
    </location>
</feature>
<sequence length="405" mass="44796">MSANRAFSHGFFRDRDLDYETRVLLGRAVHGASEIGEVLATIDRVAGRVDWRREWTRTAKRARVSADSQRARGETRGAGLAYLRAATYWASVVDDFAEGDDGAGLLEAFRAHRECWDAFVDSFDGAHVRVDVPYEGTTLPGYLLRPDATGVPRPTLVLTNGGDAAISAQWSNGAAGALARGWNAFVYDGPGQQSMLFERAVPFRPDWEAVLTPVVDTLVARPDVDGESLLAYGISQGGYWVPRALAYEHRFVAAVADPGVVDVSTRWMHALGSTMRALLDRGEREAFNRDMRVATLLPGLRRTLSYRSRPYGSHGDWFNLFSEVRTYALDGETLGRIATPLLVTNPEDEQFWPGQPERLAKLLGERAELVDFTKAEGANLHCQPLGRQLTDERVFGWLGARLAAR</sequence>
<evidence type="ECO:0000256" key="1">
    <source>
        <dbReference type="ARBA" id="ARBA00008645"/>
    </source>
</evidence>
<dbReference type="InterPro" id="IPR001375">
    <property type="entry name" value="Peptidase_S9_cat"/>
</dbReference>
<organism evidence="3 4">
    <name type="scientific">Phytohabitans suffuscus</name>
    <dbReference type="NCBI Taxonomy" id="624315"/>
    <lineage>
        <taxon>Bacteria</taxon>
        <taxon>Bacillati</taxon>
        <taxon>Actinomycetota</taxon>
        <taxon>Actinomycetes</taxon>
        <taxon>Micromonosporales</taxon>
        <taxon>Micromonosporaceae</taxon>
    </lineage>
</organism>
<dbReference type="SUPFAM" id="SSF53474">
    <property type="entry name" value="alpha/beta-Hydrolases"/>
    <property type="match status" value="1"/>
</dbReference>
<dbReference type="EMBL" id="AP022871">
    <property type="protein sequence ID" value="BCB84988.1"/>
    <property type="molecule type" value="Genomic_DNA"/>
</dbReference>
<dbReference type="AlphaFoldDB" id="A0A6F8YG85"/>
<dbReference type="InterPro" id="IPR050261">
    <property type="entry name" value="FrsA_esterase"/>
</dbReference>
<dbReference type="Gene3D" id="3.40.50.1820">
    <property type="entry name" value="alpha/beta hydrolase"/>
    <property type="match status" value="1"/>
</dbReference>
<dbReference type="Proteomes" id="UP000503011">
    <property type="component" value="Chromosome"/>
</dbReference>
<dbReference type="GO" id="GO:0008236">
    <property type="term" value="F:serine-type peptidase activity"/>
    <property type="evidence" value="ECO:0007669"/>
    <property type="project" value="InterPro"/>
</dbReference>
<evidence type="ECO:0000259" key="2">
    <source>
        <dbReference type="Pfam" id="PF00326"/>
    </source>
</evidence>
<dbReference type="PANTHER" id="PTHR22946:SF12">
    <property type="entry name" value="CONIDIAL PIGMENT BIOSYNTHESIS PROTEIN AYG1 (AFU_ORTHOLOGUE AFUA_2G17550)"/>
    <property type="match status" value="1"/>
</dbReference>
<dbReference type="RefSeq" id="WP_173156424.1">
    <property type="nucleotide sequence ID" value="NZ_AP022871.1"/>
</dbReference>
<accession>A0A6F8YG85</accession>
<keyword evidence="3" id="KW-0031">Aminopeptidase</keyword>
<dbReference type="KEGG" id="psuu:Psuf_023010"/>
<comment type="similarity">
    <text evidence="1">Belongs to the AB hydrolase superfamily.</text>
</comment>